<feature type="compositionally biased region" description="Low complexity" evidence="3">
    <location>
        <begin position="22"/>
        <end position="35"/>
    </location>
</feature>
<comment type="caution">
    <text evidence="4">The sequence shown here is derived from an EMBL/GenBank/DDBJ whole genome shotgun (WGS) entry which is preliminary data.</text>
</comment>
<name>A0A3N2DA09_9MICO</name>
<dbReference type="GO" id="GO:0016787">
    <property type="term" value="F:hydrolase activity"/>
    <property type="evidence" value="ECO:0007669"/>
    <property type="project" value="UniProtKB-KW"/>
</dbReference>
<feature type="region of interest" description="Disordered" evidence="3">
    <location>
        <begin position="100"/>
        <end position="134"/>
    </location>
</feature>
<dbReference type="InterPro" id="IPR000026">
    <property type="entry name" value="N1-like"/>
</dbReference>
<proteinExistence type="predicted"/>
<evidence type="ECO:0000256" key="2">
    <source>
        <dbReference type="ARBA" id="ARBA00022801"/>
    </source>
</evidence>
<sequence length="186" mass="20310">MRREPSDIEGQGQSRSIGRPSPGVRAAGPRASPGGRAELLVLQRAAGNRAVVRGLAEPAAAPPVVQLTLFHEGGKGVVVTERVRGIVRWVRKASVQPGGSRHIANIQNRGFPGFRRGKAEHAGGRPYDNNPQPDRHRLPLDQTYQEWDVNPVAPGAARDAERVVTSNTGVAYYSNDHYRNFTRLRD</sequence>
<dbReference type="SUPFAM" id="SSF53933">
    <property type="entry name" value="Microbial ribonucleases"/>
    <property type="match status" value="1"/>
</dbReference>
<evidence type="ECO:0000256" key="3">
    <source>
        <dbReference type="SAM" id="MobiDB-lite"/>
    </source>
</evidence>
<dbReference type="GO" id="GO:0004521">
    <property type="term" value="F:RNA endonuclease activity"/>
    <property type="evidence" value="ECO:0007669"/>
    <property type="project" value="InterPro"/>
</dbReference>
<keyword evidence="5" id="KW-1185">Reference proteome</keyword>
<dbReference type="InterPro" id="IPR016191">
    <property type="entry name" value="Ribonuclease/ribotoxin"/>
</dbReference>
<dbReference type="RefSeq" id="WP_211339124.1">
    <property type="nucleotide sequence ID" value="NZ_RKHQ01000001.1"/>
</dbReference>
<keyword evidence="2" id="KW-0378">Hydrolase</keyword>
<dbReference type="AlphaFoldDB" id="A0A3N2DA09"/>
<dbReference type="Proteomes" id="UP000275356">
    <property type="component" value="Unassembled WGS sequence"/>
</dbReference>
<dbReference type="GO" id="GO:0003723">
    <property type="term" value="F:RNA binding"/>
    <property type="evidence" value="ECO:0007669"/>
    <property type="project" value="InterPro"/>
</dbReference>
<gene>
    <name evidence="4" type="ORF">EDD28_1227</name>
</gene>
<dbReference type="Gene3D" id="3.10.450.30">
    <property type="entry name" value="Microbial ribonucleases"/>
    <property type="match status" value="1"/>
</dbReference>
<accession>A0A3N2DA09</accession>
<dbReference type="Pfam" id="PF00545">
    <property type="entry name" value="Ribonuclease"/>
    <property type="match status" value="1"/>
</dbReference>
<evidence type="ECO:0000313" key="5">
    <source>
        <dbReference type="Proteomes" id="UP000275356"/>
    </source>
</evidence>
<evidence type="ECO:0000256" key="1">
    <source>
        <dbReference type="ARBA" id="ARBA00022722"/>
    </source>
</evidence>
<evidence type="ECO:0000313" key="4">
    <source>
        <dbReference type="EMBL" id="ROR96640.1"/>
    </source>
</evidence>
<feature type="region of interest" description="Disordered" evidence="3">
    <location>
        <begin position="1"/>
        <end position="35"/>
    </location>
</feature>
<protein>
    <submittedName>
        <fullName evidence="4">Ribonuclease</fullName>
    </submittedName>
</protein>
<organism evidence="4 5">
    <name type="scientific">Salana multivorans</name>
    <dbReference type="NCBI Taxonomy" id="120377"/>
    <lineage>
        <taxon>Bacteria</taxon>
        <taxon>Bacillati</taxon>
        <taxon>Actinomycetota</taxon>
        <taxon>Actinomycetes</taxon>
        <taxon>Micrococcales</taxon>
        <taxon>Beutenbergiaceae</taxon>
        <taxon>Salana</taxon>
    </lineage>
</organism>
<reference evidence="4 5" key="1">
    <citation type="submission" date="2018-11" db="EMBL/GenBank/DDBJ databases">
        <title>Sequencing the genomes of 1000 actinobacteria strains.</title>
        <authorList>
            <person name="Klenk H.-P."/>
        </authorList>
    </citation>
    <scope>NUCLEOTIDE SEQUENCE [LARGE SCALE GENOMIC DNA]</scope>
    <source>
        <strain evidence="4 5">DSM 13521</strain>
    </source>
</reference>
<dbReference type="EMBL" id="RKHQ01000001">
    <property type="protein sequence ID" value="ROR96640.1"/>
    <property type="molecule type" value="Genomic_DNA"/>
</dbReference>
<keyword evidence="1" id="KW-0540">Nuclease</keyword>